<dbReference type="Proteomes" id="UP000290289">
    <property type="component" value="Chromosome 1"/>
</dbReference>
<dbReference type="EMBL" id="RDQH01000327">
    <property type="protein sequence ID" value="RXI09406.1"/>
    <property type="molecule type" value="Genomic_DNA"/>
</dbReference>
<evidence type="ECO:0000256" key="6">
    <source>
        <dbReference type="ARBA" id="ARBA00023277"/>
    </source>
</evidence>
<comment type="similarity">
    <text evidence="2">Belongs to the disproportionating enzyme family.</text>
</comment>
<dbReference type="Pfam" id="PF02446">
    <property type="entry name" value="Glyco_hydro_77"/>
    <property type="match status" value="1"/>
</dbReference>
<evidence type="ECO:0000256" key="8">
    <source>
        <dbReference type="ARBA" id="ARBA00031501"/>
    </source>
</evidence>
<dbReference type="SMR" id="A0A498KPD8"/>
<gene>
    <name evidence="9" type="ORF">DVH24_034023</name>
</gene>
<evidence type="ECO:0000256" key="1">
    <source>
        <dbReference type="ARBA" id="ARBA00000439"/>
    </source>
</evidence>
<keyword evidence="10" id="KW-1185">Reference proteome</keyword>
<evidence type="ECO:0000256" key="7">
    <source>
        <dbReference type="ARBA" id="ARBA00031423"/>
    </source>
</evidence>
<dbReference type="PANTHER" id="PTHR32438:SF5">
    <property type="entry name" value="4-ALPHA-GLUCANOTRANSFERASE DPE1, CHLOROPLASTIC_AMYLOPLASTIC"/>
    <property type="match status" value="1"/>
</dbReference>
<dbReference type="Gene3D" id="3.20.20.80">
    <property type="entry name" value="Glycosidases"/>
    <property type="match status" value="1"/>
</dbReference>
<evidence type="ECO:0000313" key="9">
    <source>
        <dbReference type="EMBL" id="RXI09406.1"/>
    </source>
</evidence>
<dbReference type="InterPro" id="IPR017853">
    <property type="entry name" value="GH"/>
</dbReference>
<dbReference type="GO" id="GO:0005975">
    <property type="term" value="P:carbohydrate metabolic process"/>
    <property type="evidence" value="ECO:0007669"/>
    <property type="project" value="InterPro"/>
</dbReference>
<dbReference type="AlphaFoldDB" id="A0A498KPD8"/>
<evidence type="ECO:0000256" key="2">
    <source>
        <dbReference type="ARBA" id="ARBA00005684"/>
    </source>
</evidence>
<reference evidence="9 10" key="1">
    <citation type="submission" date="2018-10" db="EMBL/GenBank/DDBJ databases">
        <title>A high-quality apple genome assembly.</title>
        <authorList>
            <person name="Hu J."/>
        </authorList>
    </citation>
    <scope>NUCLEOTIDE SEQUENCE [LARGE SCALE GENOMIC DNA]</scope>
    <source>
        <strain evidence="10">cv. HFTH1</strain>
        <tissue evidence="9">Young leaf</tissue>
    </source>
</reference>
<dbReference type="PANTHER" id="PTHR32438">
    <property type="entry name" value="4-ALPHA-GLUCANOTRANSFERASE DPE1, CHLOROPLASTIC/AMYLOPLASTIC"/>
    <property type="match status" value="1"/>
</dbReference>
<organism evidence="9 10">
    <name type="scientific">Malus domestica</name>
    <name type="common">Apple</name>
    <name type="synonym">Pyrus malus</name>
    <dbReference type="NCBI Taxonomy" id="3750"/>
    <lineage>
        <taxon>Eukaryota</taxon>
        <taxon>Viridiplantae</taxon>
        <taxon>Streptophyta</taxon>
        <taxon>Embryophyta</taxon>
        <taxon>Tracheophyta</taxon>
        <taxon>Spermatophyta</taxon>
        <taxon>Magnoliopsida</taxon>
        <taxon>eudicotyledons</taxon>
        <taxon>Gunneridae</taxon>
        <taxon>Pentapetalae</taxon>
        <taxon>rosids</taxon>
        <taxon>fabids</taxon>
        <taxon>Rosales</taxon>
        <taxon>Rosaceae</taxon>
        <taxon>Amygdaloideae</taxon>
        <taxon>Maleae</taxon>
        <taxon>Malus</taxon>
    </lineage>
</organism>
<proteinExistence type="inferred from homology"/>
<dbReference type="InterPro" id="IPR003385">
    <property type="entry name" value="Glyco_hydro_77"/>
</dbReference>
<evidence type="ECO:0000256" key="3">
    <source>
        <dbReference type="ARBA" id="ARBA00012560"/>
    </source>
</evidence>
<sequence>MALKLNSSLSLLISTLSPNLSSNSSSFSPFLFSPTHFQSKTKIIPFLQNNCPMKSAALSTHAAEVDIGDDLPFDYNDIFPKADLSERRRAGVMLHPTLFCGPHDIGDLGEKAFRFIDWLHEVGCSLWQVLPLVPPGRNANVEGSPYSGQDVNCGKTLLISVEELVKDGLLTKEELPKPV</sequence>
<comment type="caution">
    <text evidence="9">The sequence shown here is derived from an EMBL/GenBank/DDBJ whole genome shotgun (WGS) entry which is preliminary data.</text>
</comment>
<protein>
    <recommendedName>
        <fullName evidence="3">4-alpha-glucanotransferase</fullName>
        <ecNumber evidence="3">2.4.1.25</ecNumber>
    </recommendedName>
    <alternativeName>
        <fullName evidence="7">Amylomaltase</fullName>
    </alternativeName>
    <alternativeName>
        <fullName evidence="8">Disproportionating enzyme</fullName>
    </alternativeName>
</protein>
<evidence type="ECO:0000256" key="5">
    <source>
        <dbReference type="ARBA" id="ARBA00022679"/>
    </source>
</evidence>
<evidence type="ECO:0000313" key="10">
    <source>
        <dbReference type="Proteomes" id="UP000290289"/>
    </source>
</evidence>
<keyword evidence="5" id="KW-0808">Transferase</keyword>
<keyword evidence="6" id="KW-0119">Carbohydrate metabolism</keyword>
<name>A0A498KPD8_MALDO</name>
<keyword evidence="4" id="KW-0328">Glycosyltransferase</keyword>
<comment type="catalytic activity">
    <reaction evidence="1">
        <text>Transfers a segment of a (1-&gt;4)-alpha-D-glucan to a new position in an acceptor, which may be glucose or a (1-&gt;4)-alpha-D-glucan.</text>
        <dbReference type="EC" id="2.4.1.25"/>
    </reaction>
</comment>
<dbReference type="STRING" id="3750.A0A498KPD8"/>
<dbReference type="EC" id="2.4.1.25" evidence="3"/>
<dbReference type="GO" id="GO:0004134">
    <property type="term" value="F:4-alpha-glucanotransferase activity"/>
    <property type="evidence" value="ECO:0007669"/>
    <property type="project" value="UniProtKB-EC"/>
</dbReference>
<evidence type="ECO:0000256" key="4">
    <source>
        <dbReference type="ARBA" id="ARBA00022676"/>
    </source>
</evidence>
<dbReference type="SUPFAM" id="SSF51445">
    <property type="entry name" value="(Trans)glycosidases"/>
    <property type="match status" value="1"/>
</dbReference>
<accession>A0A498KPD8</accession>